<dbReference type="InterPro" id="IPR012340">
    <property type="entry name" value="NA-bd_OB-fold"/>
</dbReference>
<dbReference type="SMART" id="SM00316">
    <property type="entry name" value="S1"/>
    <property type="match status" value="1"/>
</dbReference>
<feature type="compositionally biased region" description="Basic residues" evidence="1">
    <location>
        <begin position="149"/>
        <end position="165"/>
    </location>
</feature>
<dbReference type="Proteomes" id="UP001219525">
    <property type="component" value="Unassembled WGS sequence"/>
</dbReference>
<sequence length="522" mass="57740">MVPTSTFTISNSSLLLPKSSRSDNHIGINDKTLAEFVIALHDQSNKSLPAFRAKLKEEGADFPDSFVENVDRLILSMRPNIRITAKNGKVKGDLPEGELMELEKKRRIVLPPGLALKNQDLVALPDDVFLQELGNLVTGKQTQDDRSPKRQRRGHSPSPRHRSPSPRRGYGRDQGRNGGRPVIDDRPVLFKIYNGRMTGLKDFGAFVTLEGVAGRAKGMVHISNIQTGHVNSTSDFLSRGQVLKVKVMSVAGTRIRLSMKDVDQITGCDLSPHLRIQSEAEMQEERNRASFASSGANAVPLHSSASDAPVRSMKRLTSPERWEIKQLISSGALDTSEYPELDEDFGNPAARAEVEEDMDIEMHEDEPPFLAGQTKRTLDLSPVKIVKAPDGSLNRAALSGASLAQEQRELRQQEANEEADSQARDFTAPWLDPMASEADKIFAQDMRGNLKGQKASEVPRWKAIAFGEVTTLSIQEQRKNLPIYKLRDSLLQAISDHQVLIVIGDTGPLWLPKNFGSHDESP</sequence>
<organism evidence="3 4">
    <name type="scientific">Mycena pura</name>
    <dbReference type="NCBI Taxonomy" id="153505"/>
    <lineage>
        <taxon>Eukaryota</taxon>
        <taxon>Fungi</taxon>
        <taxon>Dikarya</taxon>
        <taxon>Basidiomycota</taxon>
        <taxon>Agaricomycotina</taxon>
        <taxon>Agaricomycetes</taxon>
        <taxon>Agaricomycetidae</taxon>
        <taxon>Agaricales</taxon>
        <taxon>Marasmiineae</taxon>
        <taxon>Mycenaceae</taxon>
        <taxon>Mycena</taxon>
    </lineage>
</organism>
<feature type="region of interest" description="Disordered" evidence="1">
    <location>
        <begin position="137"/>
        <end position="182"/>
    </location>
</feature>
<dbReference type="PROSITE" id="PS50126">
    <property type="entry name" value="S1"/>
    <property type="match status" value="1"/>
</dbReference>
<dbReference type="CDD" id="cd05684">
    <property type="entry name" value="S1_DHX8_helicase"/>
    <property type="match status" value="1"/>
</dbReference>
<dbReference type="GO" id="GO:0043489">
    <property type="term" value="P:RNA stabilization"/>
    <property type="evidence" value="ECO:0007669"/>
    <property type="project" value="TreeGrafter"/>
</dbReference>
<dbReference type="EMBL" id="JARJCW010000061">
    <property type="protein sequence ID" value="KAJ7200852.1"/>
    <property type="molecule type" value="Genomic_DNA"/>
</dbReference>
<protein>
    <recommendedName>
        <fullName evidence="2">S1 motif domain-containing protein</fullName>
    </recommendedName>
</protein>
<proteinExistence type="predicted"/>
<dbReference type="PANTHER" id="PTHR15838">
    <property type="entry name" value="NUCLEOLAR PROTEIN OF 40 KDA"/>
    <property type="match status" value="1"/>
</dbReference>
<dbReference type="AlphaFoldDB" id="A0AAD6Y4F9"/>
<keyword evidence="4" id="KW-1185">Reference proteome</keyword>
<gene>
    <name evidence="3" type="ORF">GGX14DRAFT_659617</name>
</gene>
<evidence type="ECO:0000313" key="4">
    <source>
        <dbReference type="Proteomes" id="UP001219525"/>
    </source>
</evidence>
<dbReference type="InterPro" id="IPR027417">
    <property type="entry name" value="P-loop_NTPase"/>
</dbReference>
<reference evidence="3" key="1">
    <citation type="submission" date="2023-03" db="EMBL/GenBank/DDBJ databases">
        <title>Massive genome expansion in bonnet fungi (Mycena s.s.) driven by repeated elements and novel gene families across ecological guilds.</title>
        <authorList>
            <consortium name="Lawrence Berkeley National Laboratory"/>
            <person name="Harder C.B."/>
            <person name="Miyauchi S."/>
            <person name="Viragh M."/>
            <person name="Kuo A."/>
            <person name="Thoen E."/>
            <person name="Andreopoulos B."/>
            <person name="Lu D."/>
            <person name="Skrede I."/>
            <person name="Drula E."/>
            <person name="Henrissat B."/>
            <person name="Morin E."/>
            <person name="Kohler A."/>
            <person name="Barry K."/>
            <person name="LaButti K."/>
            <person name="Morin E."/>
            <person name="Salamov A."/>
            <person name="Lipzen A."/>
            <person name="Mereny Z."/>
            <person name="Hegedus B."/>
            <person name="Baldrian P."/>
            <person name="Stursova M."/>
            <person name="Weitz H."/>
            <person name="Taylor A."/>
            <person name="Grigoriev I.V."/>
            <person name="Nagy L.G."/>
            <person name="Martin F."/>
            <person name="Kauserud H."/>
        </authorList>
    </citation>
    <scope>NUCLEOTIDE SEQUENCE</scope>
    <source>
        <strain evidence="3">9144</strain>
    </source>
</reference>
<dbReference type="Gene3D" id="2.40.50.140">
    <property type="entry name" value="Nucleic acid-binding proteins"/>
    <property type="match status" value="1"/>
</dbReference>
<dbReference type="PANTHER" id="PTHR15838:SF1">
    <property type="entry name" value="ZINC FINGER CCHC DOMAIN-CONTAINING PROTEIN 17"/>
    <property type="match status" value="1"/>
</dbReference>
<dbReference type="Gene3D" id="3.40.50.300">
    <property type="entry name" value="P-loop containing nucleotide triphosphate hydrolases"/>
    <property type="match status" value="1"/>
</dbReference>
<dbReference type="FunFam" id="2.40.50.140:FF:000061">
    <property type="entry name" value="ATP-dependent RNA helicase DHX8"/>
    <property type="match status" value="1"/>
</dbReference>
<dbReference type="Pfam" id="PF00575">
    <property type="entry name" value="S1"/>
    <property type="match status" value="1"/>
</dbReference>
<dbReference type="GO" id="GO:0003723">
    <property type="term" value="F:RNA binding"/>
    <property type="evidence" value="ECO:0007669"/>
    <property type="project" value="TreeGrafter"/>
</dbReference>
<dbReference type="GO" id="GO:0032991">
    <property type="term" value="C:protein-containing complex"/>
    <property type="evidence" value="ECO:0007669"/>
    <property type="project" value="UniProtKB-ARBA"/>
</dbReference>
<dbReference type="InterPro" id="IPR003029">
    <property type="entry name" value="S1_domain"/>
</dbReference>
<dbReference type="SUPFAM" id="SSF50249">
    <property type="entry name" value="Nucleic acid-binding proteins"/>
    <property type="match status" value="1"/>
</dbReference>
<feature type="domain" description="S1 motif" evidence="2">
    <location>
        <begin position="190"/>
        <end position="260"/>
    </location>
</feature>
<feature type="region of interest" description="Disordered" evidence="1">
    <location>
        <begin position="283"/>
        <end position="315"/>
    </location>
</feature>
<comment type="caution">
    <text evidence="3">The sequence shown here is derived from an EMBL/GenBank/DDBJ whole genome shotgun (WGS) entry which is preliminary data.</text>
</comment>
<evidence type="ECO:0000259" key="2">
    <source>
        <dbReference type="PROSITE" id="PS50126"/>
    </source>
</evidence>
<name>A0AAD6Y4F9_9AGAR</name>
<evidence type="ECO:0000313" key="3">
    <source>
        <dbReference type="EMBL" id="KAJ7200852.1"/>
    </source>
</evidence>
<accession>A0AAD6Y4F9</accession>
<evidence type="ECO:0000256" key="1">
    <source>
        <dbReference type="SAM" id="MobiDB-lite"/>
    </source>
</evidence>
<dbReference type="InterPro" id="IPR049621">
    <property type="entry name" value="S1_DHX8_helicase"/>
</dbReference>